<dbReference type="SUPFAM" id="SSF88659">
    <property type="entry name" value="Sigma3 and sigma4 domains of RNA polymerase sigma factors"/>
    <property type="match status" value="1"/>
</dbReference>
<dbReference type="SUPFAM" id="SSF88946">
    <property type="entry name" value="Sigma2 domain of RNA polymerase sigma factors"/>
    <property type="match status" value="1"/>
</dbReference>
<dbReference type="Gene3D" id="1.10.1740.10">
    <property type="match status" value="1"/>
</dbReference>
<dbReference type="EMBL" id="JBHLTG010000005">
    <property type="protein sequence ID" value="MFC0680297.1"/>
    <property type="molecule type" value="Genomic_DNA"/>
</dbReference>
<dbReference type="Gene3D" id="1.10.10.10">
    <property type="entry name" value="Winged helix-like DNA-binding domain superfamily/Winged helix DNA-binding domain"/>
    <property type="match status" value="1"/>
</dbReference>
<evidence type="ECO:0000259" key="5">
    <source>
        <dbReference type="Pfam" id="PF08281"/>
    </source>
</evidence>
<gene>
    <name evidence="6" type="ORF">ACFFGH_20880</name>
</gene>
<reference evidence="6 7" key="1">
    <citation type="submission" date="2024-09" db="EMBL/GenBank/DDBJ databases">
        <authorList>
            <person name="Sun Q."/>
            <person name="Mori K."/>
        </authorList>
    </citation>
    <scope>NUCLEOTIDE SEQUENCE [LARGE SCALE GENOMIC DNA]</scope>
    <source>
        <strain evidence="6 7">KCTC 23076</strain>
    </source>
</reference>
<dbReference type="NCBIfam" id="TIGR02937">
    <property type="entry name" value="sigma70-ECF"/>
    <property type="match status" value="1"/>
</dbReference>
<comment type="similarity">
    <text evidence="1">Belongs to the sigma-70 factor family. ECF subfamily.</text>
</comment>
<evidence type="ECO:0000256" key="2">
    <source>
        <dbReference type="ARBA" id="ARBA00023015"/>
    </source>
</evidence>
<keyword evidence="2" id="KW-0805">Transcription regulation</keyword>
<organism evidence="6 7">
    <name type="scientific">Lysobacter korlensis</name>
    <dbReference type="NCBI Taxonomy" id="553636"/>
    <lineage>
        <taxon>Bacteria</taxon>
        <taxon>Pseudomonadati</taxon>
        <taxon>Pseudomonadota</taxon>
        <taxon>Gammaproteobacteria</taxon>
        <taxon>Lysobacterales</taxon>
        <taxon>Lysobacteraceae</taxon>
        <taxon>Lysobacter</taxon>
    </lineage>
</organism>
<evidence type="ECO:0000313" key="6">
    <source>
        <dbReference type="EMBL" id="MFC0680297.1"/>
    </source>
</evidence>
<dbReference type="InterPro" id="IPR036388">
    <property type="entry name" value="WH-like_DNA-bd_sf"/>
</dbReference>
<dbReference type="InterPro" id="IPR013324">
    <property type="entry name" value="RNA_pol_sigma_r3/r4-like"/>
</dbReference>
<dbReference type="InterPro" id="IPR013325">
    <property type="entry name" value="RNA_pol_sigma_r2"/>
</dbReference>
<evidence type="ECO:0000256" key="4">
    <source>
        <dbReference type="ARBA" id="ARBA00023163"/>
    </source>
</evidence>
<comment type="caution">
    <text evidence="6">The sequence shown here is derived from an EMBL/GenBank/DDBJ whole genome shotgun (WGS) entry which is preliminary data.</text>
</comment>
<keyword evidence="4" id="KW-0804">Transcription</keyword>
<keyword evidence="7" id="KW-1185">Reference proteome</keyword>
<dbReference type="PANTHER" id="PTHR43133">
    <property type="entry name" value="RNA POLYMERASE ECF-TYPE SIGMA FACTO"/>
    <property type="match status" value="1"/>
</dbReference>
<keyword evidence="3" id="KW-0731">Sigma factor</keyword>
<proteinExistence type="inferred from homology"/>
<sequence length="183" mass="20658">MTSDLERRRAFDDFVREVADPVRRFLRRRTDADTADDVLSDTMLVCWRRFDDLPAAGERLPWAYVAARNCLRNAERSARRRSRLTARIVALDPPASSVPPADADAADAVEVHAALAALRHSDAEVLRLWAWEELTAEQIGRVLGVSENAAAIRLHRAKRRLRDRLERNEGGLGHISSEEGARR</sequence>
<dbReference type="Proteomes" id="UP001589896">
    <property type="component" value="Unassembled WGS sequence"/>
</dbReference>
<dbReference type="InterPro" id="IPR013249">
    <property type="entry name" value="RNA_pol_sigma70_r4_t2"/>
</dbReference>
<dbReference type="RefSeq" id="WP_386671907.1">
    <property type="nucleotide sequence ID" value="NZ_JBHLTG010000005.1"/>
</dbReference>
<name>A0ABV6RTI9_9GAMM</name>
<dbReference type="Pfam" id="PF08281">
    <property type="entry name" value="Sigma70_r4_2"/>
    <property type="match status" value="1"/>
</dbReference>
<evidence type="ECO:0000313" key="7">
    <source>
        <dbReference type="Proteomes" id="UP001589896"/>
    </source>
</evidence>
<dbReference type="PANTHER" id="PTHR43133:SF25">
    <property type="entry name" value="RNA POLYMERASE SIGMA FACTOR RFAY-RELATED"/>
    <property type="match status" value="1"/>
</dbReference>
<feature type="domain" description="RNA polymerase sigma factor 70 region 4 type 2" evidence="5">
    <location>
        <begin position="110"/>
        <end position="161"/>
    </location>
</feature>
<evidence type="ECO:0000256" key="1">
    <source>
        <dbReference type="ARBA" id="ARBA00010641"/>
    </source>
</evidence>
<dbReference type="InterPro" id="IPR014284">
    <property type="entry name" value="RNA_pol_sigma-70_dom"/>
</dbReference>
<protein>
    <submittedName>
        <fullName evidence="6">RNA polymerase sigma factor</fullName>
    </submittedName>
</protein>
<accession>A0ABV6RTI9</accession>
<dbReference type="InterPro" id="IPR039425">
    <property type="entry name" value="RNA_pol_sigma-70-like"/>
</dbReference>
<evidence type="ECO:0000256" key="3">
    <source>
        <dbReference type="ARBA" id="ARBA00023082"/>
    </source>
</evidence>